<dbReference type="InterPro" id="IPR051343">
    <property type="entry name" value="G-type_lectin_kinases/EP1-like"/>
</dbReference>
<dbReference type="KEGG" id="ccro:CMC5_066600"/>
<evidence type="ECO:0000313" key="4">
    <source>
        <dbReference type="EMBL" id="AKT42434.1"/>
    </source>
</evidence>
<evidence type="ECO:0000256" key="2">
    <source>
        <dbReference type="SAM" id="SignalP"/>
    </source>
</evidence>
<accession>A0A0K1ENL9</accession>
<dbReference type="PROSITE" id="PS50927">
    <property type="entry name" value="BULB_LECTIN"/>
    <property type="match status" value="2"/>
</dbReference>
<evidence type="ECO:0000256" key="1">
    <source>
        <dbReference type="ARBA" id="ARBA00022729"/>
    </source>
</evidence>
<feature type="chain" id="PRO_5005459710" description="Bulb-type lectin domain-containing protein" evidence="2">
    <location>
        <begin position="32"/>
        <end position="260"/>
    </location>
</feature>
<protein>
    <recommendedName>
        <fullName evidence="3">Bulb-type lectin domain-containing protein</fullName>
    </recommendedName>
</protein>
<dbReference type="Gene3D" id="2.90.10.10">
    <property type="entry name" value="Bulb-type lectin domain"/>
    <property type="match status" value="4"/>
</dbReference>
<dbReference type="AlphaFoldDB" id="A0A0K1ENL9"/>
<dbReference type="InterPro" id="IPR036426">
    <property type="entry name" value="Bulb-type_lectin_dom_sf"/>
</dbReference>
<keyword evidence="1 2" id="KW-0732">Signal</keyword>
<dbReference type="PROSITE" id="PS51318">
    <property type="entry name" value="TAT"/>
    <property type="match status" value="1"/>
</dbReference>
<dbReference type="PANTHER" id="PTHR47976:SF115">
    <property type="entry name" value="RECEPTOR-LIKE SERINE_THREONINE-PROTEIN KINASE"/>
    <property type="match status" value="1"/>
</dbReference>
<dbReference type="Proteomes" id="UP000067626">
    <property type="component" value="Chromosome"/>
</dbReference>
<evidence type="ECO:0000259" key="3">
    <source>
        <dbReference type="PROSITE" id="PS50927"/>
    </source>
</evidence>
<dbReference type="InterPro" id="IPR001480">
    <property type="entry name" value="Bulb-type_lectin_dom"/>
</dbReference>
<feature type="signal peptide" evidence="2">
    <location>
        <begin position="1"/>
        <end position="31"/>
    </location>
</feature>
<dbReference type="InterPro" id="IPR006311">
    <property type="entry name" value="TAT_signal"/>
</dbReference>
<dbReference type="SUPFAM" id="SSF51110">
    <property type="entry name" value="alpha-D-mannose-specific plant lectins"/>
    <property type="match status" value="2"/>
</dbReference>
<dbReference type="EMBL" id="CP012159">
    <property type="protein sequence ID" value="AKT42434.1"/>
    <property type="molecule type" value="Genomic_DNA"/>
</dbReference>
<dbReference type="STRING" id="52.CMC5_066600"/>
<gene>
    <name evidence="4" type="ORF">CMC5_066600</name>
</gene>
<dbReference type="PATRIC" id="fig|52.7.peg.7317"/>
<dbReference type="PANTHER" id="PTHR47976">
    <property type="entry name" value="G-TYPE LECTIN S-RECEPTOR-LIKE SERINE/THREONINE-PROTEIN KINASE SD2-5"/>
    <property type="match status" value="1"/>
</dbReference>
<keyword evidence="5" id="KW-1185">Reference proteome</keyword>
<feature type="domain" description="Bulb-type lectin" evidence="3">
    <location>
        <begin position="31"/>
        <end position="140"/>
    </location>
</feature>
<reference evidence="4 5" key="1">
    <citation type="submission" date="2015-07" db="EMBL/GenBank/DDBJ databases">
        <title>Genome analysis of myxobacterium Chondromyces crocatus Cm c5 reveals a high potential for natural compound synthesis and the genetic basis for the loss of fruiting body formation.</title>
        <authorList>
            <person name="Zaburannyi N."/>
            <person name="Bunk B."/>
            <person name="Maier J."/>
            <person name="Overmann J."/>
            <person name="Mueller R."/>
        </authorList>
    </citation>
    <scope>NUCLEOTIDE SEQUENCE [LARGE SCALE GENOMIC DNA]</scope>
    <source>
        <strain evidence="4 5">Cm c5</strain>
    </source>
</reference>
<evidence type="ECO:0000313" key="5">
    <source>
        <dbReference type="Proteomes" id="UP000067626"/>
    </source>
</evidence>
<organism evidence="4 5">
    <name type="scientific">Chondromyces crocatus</name>
    <dbReference type="NCBI Taxonomy" id="52"/>
    <lineage>
        <taxon>Bacteria</taxon>
        <taxon>Pseudomonadati</taxon>
        <taxon>Myxococcota</taxon>
        <taxon>Polyangia</taxon>
        <taxon>Polyangiales</taxon>
        <taxon>Polyangiaceae</taxon>
        <taxon>Chondromyces</taxon>
    </lineage>
</organism>
<dbReference type="CDD" id="cd00028">
    <property type="entry name" value="B_lectin"/>
    <property type="match status" value="1"/>
</dbReference>
<sequence>MMNTMRRAFLRSMSFAATLGLLTALGGTALAQTLAPGQSLERGNSVRSSNGRYTFVMQDDGNLVLYAPGSRALWATGTDGQAIRNAIMQQDGNLVLYDYANRPKWASNTNGQSGAYLVVQDDGNVVIYRPRVPIWASNTNQNSPQCNTPGILEPGQSLRRGAQVQTGNGTYRLVMQDDGNLVVYRRNGSAVWATGTNGVSIREAIMQQDGNLVLYDYASRARWASGTNGNPGSTLEMQCDGNLVIYKPNAAIWATNTVQR</sequence>
<proteinExistence type="predicted"/>
<name>A0A0K1ENL9_CHOCO</name>
<dbReference type="SMART" id="SM00108">
    <property type="entry name" value="B_lectin"/>
    <property type="match status" value="2"/>
</dbReference>
<feature type="domain" description="Bulb-type lectin" evidence="3">
    <location>
        <begin position="149"/>
        <end position="258"/>
    </location>
</feature>